<name>X6LRG1_RETFI</name>
<comment type="caution">
    <text evidence="3">The sequence shown here is derived from an EMBL/GenBank/DDBJ whole genome shotgun (WGS) entry which is preliminary data.</text>
</comment>
<feature type="compositionally biased region" description="Pro residues" evidence="1">
    <location>
        <begin position="159"/>
        <end position="171"/>
    </location>
</feature>
<feature type="compositionally biased region" description="Basic and acidic residues" evidence="1">
    <location>
        <begin position="111"/>
        <end position="131"/>
    </location>
</feature>
<gene>
    <name evidence="3" type="ORF">RFI_33421</name>
</gene>
<keyword evidence="3" id="KW-0675">Receptor</keyword>
<keyword evidence="2" id="KW-0732">Signal</keyword>
<feature type="chain" id="PRO_5004974196" evidence="2">
    <location>
        <begin position="22"/>
        <end position="218"/>
    </location>
</feature>
<feature type="compositionally biased region" description="Basic and acidic residues" evidence="1">
    <location>
        <begin position="55"/>
        <end position="87"/>
    </location>
</feature>
<feature type="signal peptide" evidence="2">
    <location>
        <begin position="1"/>
        <end position="21"/>
    </location>
</feature>
<sequence length="218" mass="24936">QKEQTFFLFLLCVLELKKSRANGFCVLLKEESFFTAIEVDKEDTRVSRESSATHQEAEHEHKESLQRFWEEANKEPKGKEPALEDKASGQAKDRHKKHENESSDDDSIENLLKKSDTLKDVQIDQPEKEIPQPEPQPQPERESESESESQPQQQAQPQQPEPQPEPQPQPQPQKMEEPLGNQNKEIGGSMGPAEGLPALQLQNLPKEEIQDRPFLNND</sequence>
<accession>X6LRG1</accession>
<reference evidence="3 4" key="1">
    <citation type="journal article" date="2013" name="Curr. Biol.">
        <title>The Genome of the Foraminiferan Reticulomyxa filosa.</title>
        <authorList>
            <person name="Glockner G."/>
            <person name="Hulsmann N."/>
            <person name="Schleicher M."/>
            <person name="Noegel A.A."/>
            <person name="Eichinger L."/>
            <person name="Gallinger C."/>
            <person name="Pawlowski J."/>
            <person name="Sierra R."/>
            <person name="Euteneuer U."/>
            <person name="Pillet L."/>
            <person name="Moustafa A."/>
            <person name="Platzer M."/>
            <person name="Groth M."/>
            <person name="Szafranski K."/>
            <person name="Schliwa M."/>
        </authorList>
    </citation>
    <scope>NUCLEOTIDE SEQUENCE [LARGE SCALE GENOMIC DNA]</scope>
</reference>
<dbReference type="EMBL" id="ASPP01031015">
    <property type="protein sequence ID" value="ETO03981.1"/>
    <property type="molecule type" value="Genomic_DNA"/>
</dbReference>
<dbReference type="Proteomes" id="UP000023152">
    <property type="component" value="Unassembled WGS sequence"/>
</dbReference>
<dbReference type="AlphaFoldDB" id="X6LRG1"/>
<keyword evidence="4" id="KW-1185">Reference proteome</keyword>
<evidence type="ECO:0000313" key="4">
    <source>
        <dbReference type="Proteomes" id="UP000023152"/>
    </source>
</evidence>
<evidence type="ECO:0000256" key="1">
    <source>
        <dbReference type="SAM" id="MobiDB-lite"/>
    </source>
</evidence>
<feature type="non-terminal residue" evidence="3">
    <location>
        <position position="1"/>
    </location>
</feature>
<feature type="non-terminal residue" evidence="3">
    <location>
        <position position="218"/>
    </location>
</feature>
<feature type="compositionally biased region" description="Low complexity" evidence="1">
    <location>
        <begin position="148"/>
        <end position="158"/>
    </location>
</feature>
<feature type="region of interest" description="Disordered" evidence="1">
    <location>
        <begin position="42"/>
        <end position="218"/>
    </location>
</feature>
<proteinExistence type="predicted"/>
<protein>
    <submittedName>
        <fullName evidence="3">Gamma-aminobutyric acid receptor subunit epsilon</fullName>
    </submittedName>
</protein>
<evidence type="ECO:0000256" key="2">
    <source>
        <dbReference type="SAM" id="SignalP"/>
    </source>
</evidence>
<evidence type="ECO:0000313" key="3">
    <source>
        <dbReference type="EMBL" id="ETO03981.1"/>
    </source>
</evidence>
<organism evidence="3 4">
    <name type="scientific">Reticulomyxa filosa</name>
    <dbReference type="NCBI Taxonomy" id="46433"/>
    <lineage>
        <taxon>Eukaryota</taxon>
        <taxon>Sar</taxon>
        <taxon>Rhizaria</taxon>
        <taxon>Retaria</taxon>
        <taxon>Foraminifera</taxon>
        <taxon>Monothalamids</taxon>
        <taxon>Reticulomyxidae</taxon>
        <taxon>Reticulomyxa</taxon>
    </lineage>
</organism>